<dbReference type="PANTHER" id="PTHR43201">
    <property type="entry name" value="ACYL-COA SYNTHETASE"/>
    <property type="match status" value="1"/>
</dbReference>
<accession>A0ABU7T4F3</accession>
<dbReference type="Pfam" id="PF13193">
    <property type="entry name" value="AMP-binding_C"/>
    <property type="match status" value="1"/>
</dbReference>
<gene>
    <name evidence="5" type="ORF">MRSR164_00190</name>
</gene>
<dbReference type="PROSITE" id="PS00455">
    <property type="entry name" value="AMP_BINDING"/>
    <property type="match status" value="1"/>
</dbReference>
<evidence type="ECO:0000259" key="4">
    <source>
        <dbReference type="Pfam" id="PF13193"/>
    </source>
</evidence>
<comment type="caution">
    <text evidence="5">The sequence shown here is derived from an EMBL/GenBank/DDBJ whole genome shotgun (WGS) entry which is preliminary data.</text>
</comment>
<evidence type="ECO:0000313" key="5">
    <source>
        <dbReference type="EMBL" id="MEE7455279.1"/>
    </source>
</evidence>
<keyword evidence="6" id="KW-1185">Reference proteome</keyword>
<dbReference type="SUPFAM" id="SSF56801">
    <property type="entry name" value="Acetyl-CoA synthetase-like"/>
    <property type="match status" value="1"/>
</dbReference>
<dbReference type="InterPro" id="IPR000873">
    <property type="entry name" value="AMP-dep_synth/lig_dom"/>
</dbReference>
<comment type="similarity">
    <text evidence="1">Belongs to the ATP-dependent AMP-binding enzyme family.</text>
</comment>
<dbReference type="Gene3D" id="3.40.50.12780">
    <property type="entry name" value="N-terminal domain of ligase-like"/>
    <property type="match status" value="1"/>
</dbReference>
<dbReference type="Pfam" id="PF00501">
    <property type="entry name" value="AMP-binding"/>
    <property type="match status" value="1"/>
</dbReference>
<feature type="domain" description="AMP-dependent synthetase/ligase" evidence="3">
    <location>
        <begin position="17"/>
        <end position="353"/>
    </location>
</feature>
<dbReference type="InterPro" id="IPR045851">
    <property type="entry name" value="AMP-bd_C_sf"/>
</dbReference>
<dbReference type="EMBL" id="MLBY01000001">
    <property type="protein sequence ID" value="MEE7455279.1"/>
    <property type="molecule type" value="Genomic_DNA"/>
</dbReference>
<reference evidence="5 6" key="1">
    <citation type="journal article" date="2012" name="Genet. Mol. Biol.">
        <title>Analysis of 16S rRNA and mxaF genes revealing insights into Methylobacterium niche-specific plant association.</title>
        <authorList>
            <person name="Dourado M.N."/>
            <person name="Andreote F.D."/>
            <person name="Dini-Andreote F."/>
            <person name="Conti R."/>
            <person name="Araujo J.M."/>
            <person name="Araujo W.L."/>
        </authorList>
    </citation>
    <scope>NUCLEOTIDE SEQUENCE [LARGE SCALE GENOMIC DNA]</scope>
    <source>
        <strain evidence="5 6">SR1.6/4</strain>
    </source>
</reference>
<dbReference type="Proteomes" id="UP001349262">
    <property type="component" value="Unassembled WGS sequence"/>
</dbReference>
<dbReference type="PANTHER" id="PTHR43201:SF5">
    <property type="entry name" value="MEDIUM-CHAIN ACYL-COA LIGASE ACSF2, MITOCHONDRIAL"/>
    <property type="match status" value="1"/>
</dbReference>
<dbReference type="InterPro" id="IPR025110">
    <property type="entry name" value="AMP-bd_C"/>
</dbReference>
<feature type="domain" description="AMP-binding enzyme C-terminal" evidence="4">
    <location>
        <begin position="401"/>
        <end position="475"/>
    </location>
</feature>
<evidence type="ECO:0000259" key="3">
    <source>
        <dbReference type="Pfam" id="PF00501"/>
    </source>
</evidence>
<dbReference type="InterPro" id="IPR042099">
    <property type="entry name" value="ANL_N_sf"/>
</dbReference>
<protein>
    <recommendedName>
        <fullName evidence="7">Acyl-CoA synthetase (AMP-forming)/AMP-acid ligase II</fullName>
    </recommendedName>
</protein>
<organism evidence="5 6">
    <name type="scientific">Methylobacterium radiotolerans</name>
    <dbReference type="NCBI Taxonomy" id="31998"/>
    <lineage>
        <taxon>Bacteria</taxon>
        <taxon>Pseudomonadati</taxon>
        <taxon>Pseudomonadota</taxon>
        <taxon>Alphaproteobacteria</taxon>
        <taxon>Hyphomicrobiales</taxon>
        <taxon>Methylobacteriaceae</taxon>
        <taxon>Methylobacterium</taxon>
    </lineage>
</organism>
<evidence type="ECO:0000313" key="6">
    <source>
        <dbReference type="Proteomes" id="UP001349262"/>
    </source>
</evidence>
<dbReference type="InterPro" id="IPR020845">
    <property type="entry name" value="AMP-binding_CS"/>
</dbReference>
<evidence type="ECO:0000256" key="1">
    <source>
        <dbReference type="ARBA" id="ARBA00006432"/>
    </source>
</evidence>
<name>A0ABU7T4F3_9HYPH</name>
<evidence type="ECO:0008006" key="7">
    <source>
        <dbReference type="Google" id="ProtNLM"/>
    </source>
</evidence>
<proteinExistence type="inferred from homology"/>
<keyword evidence="2" id="KW-0436">Ligase</keyword>
<sequence length="491" mass="52461">MTDSISARLREAIAQHAQAGRTAIAGPEALSYAELGRLIDGYAAGINDWGIERGAKLGLIAPKSIAAIAAYFGAMQAGACVCFIEPGLAPEVVAEQAETVGMRHLVVDESLIDRFANRSPRCPSVRALNTLNGGGAFMDDGLSSDDSAMLLFTSGSTGRPKGLVLRHGSLICNADGVLRHTGTNPRDRLLHVMPLYHTNGVNNQLIVPFLAGASLILHDRFKPETVIESLRNDGPTYMTGVPTIYARMLPHLEPGERFPTLRFLRCGSAPITPTLHQQIEAAFGVPLLVSYGLSEATCTSTMNPPEHRKIGTIGTVLSGQTVRLFDPVTNVEAAHGSEGEIRISGPALMAGYLGSTEQPIVDGWLRTGDLGRFDTDGFLSITGRIKDVIIRGGENISPALIERHLTTHPAIRDCCVVGAPDADLGEVPIAFVVLKEGERLDEPALKAFVKGSLARIYVPAEIRGIDVLPTNSVGKTDRKALRTVLAIEPHR</sequence>
<evidence type="ECO:0000256" key="2">
    <source>
        <dbReference type="ARBA" id="ARBA00022598"/>
    </source>
</evidence>
<dbReference type="Gene3D" id="3.30.300.30">
    <property type="match status" value="1"/>
</dbReference>